<feature type="region of interest" description="Disordered" evidence="1">
    <location>
        <begin position="64"/>
        <end position="98"/>
    </location>
</feature>
<keyword evidence="2" id="KW-1133">Transmembrane helix</keyword>
<keyword evidence="2" id="KW-0472">Membrane</keyword>
<feature type="compositionally biased region" description="Low complexity" evidence="1">
    <location>
        <begin position="232"/>
        <end position="246"/>
    </location>
</feature>
<feature type="transmembrane region" description="Helical" evidence="2">
    <location>
        <begin position="38"/>
        <end position="59"/>
    </location>
</feature>
<dbReference type="Proteomes" id="UP000184440">
    <property type="component" value="Unassembled WGS sequence"/>
</dbReference>
<dbReference type="OrthoDB" id="3697129at2"/>
<organism evidence="3 4">
    <name type="scientific">Cryptosporangium aurantiacum</name>
    <dbReference type="NCBI Taxonomy" id="134849"/>
    <lineage>
        <taxon>Bacteria</taxon>
        <taxon>Bacillati</taxon>
        <taxon>Actinomycetota</taxon>
        <taxon>Actinomycetes</taxon>
        <taxon>Cryptosporangiales</taxon>
        <taxon>Cryptosporangiaceae</taxon>
        <taxon>Cryptosporangium</taxon>
    </lineage>
</organism>
<dbReference type="STRING" id="134849.SAMN05443668_10248"/>
<proteinExistence type="predicted"/>
<evidence type="ECO:0000256" key="2">
    <source>
        <dbReference type="SAM" id="Phobius"/>
    </source>
</evidence>
<sequence length="303" mass="31711">MTLQLPPERDLPPHRARDIEAALVDQIVNGPRTARRRWLVPAAAAAAVVVTLGTVVGVLRSTDRDEVTPVASDPPSASVTPSAQASPTPSVEQPTGQMESIVPGCVDSYAYGGPPEDRARTKGARLYNLLGTPSDGVALIYADSMYIYCRIGGDVMAYNAGGGGVGSLHWLPGAYRVDYHEQSTMIADGIATTTVLVGGRATDEVARVTVQVADDVSEAQLQNGTFLATAETSAAAEETSAPGEEAGVPRTKPTKVTVRAYDADGRQLTTSSAKCMKTPDGELIDNDDFKGGLTDCIPAVAWP</sequence>
<dbReference type="RefSeq" id="WP_073253070.1">
    <property type="nucleotide sequence ID" value="NZ_FRCS01000002.1"/>
</dbReference>
<accession>A0A1M7MC70</accession>
<gene>
    <name evidence="3" type="ORF">SAMN05443668_10248</name>
</gene>
<dbReference type="EMBL" id="FRCS01000002">
    <property type="protein sequence ID" value="SHM87928.1"/>
    <property type="molecule type" value="Genomic_DNA"/>
</dbReference>
<keyword evidence="2" id="KW-0812">Transmembrane</keyword>
<evidence type="ECO:0000313" key="4">
    <source>
        <dbReference type="Proteomes" id="UP000184440"/>
    </source>
</evidence>
<name>A0A1M7MC70_9ACTN</name>
<feature type="region of interest" description="Disordered" evidence="1">
    <location>
        <begin position="232"/>
        <end position="251"/>
    </location>
</feature>
<feature type="compositionally biased region" description="Polar residues" evidence="1">
    <location>
        <begin position="75"/>
        <end position="98"/>
    </location>
</feature>
<keyword evidence="4" id="KW-1185">Reference proteome</keyword>
<dbReference type="AlphaFoldDB" id="A0A1M7MC70"/>
<reference evidence="3 4" key="1">
    <citation type="submission" date="2016-11" db="EMBL/GenBank/DDBJ databases">
        <authorList>
            <person name="Jaros S."/>
            <person name="Januszkiewicz K."/>
            <person name="Wedrychowicz H."/>
        </authorList>
    </citation>
    <scope>NUCLEOTIDE SEQUENCE [LARGE SCALE GENOMIC DNA]</scope>
    <source>
        <strain evidence="3 4">DSM 46144</strain>
    </source>
</reference>
<evidence type="ECO:0000313" key="3">
    <source>
        <dbReference type="EMBL" id="SHM87928.1"/>
    </source>
</evidence>
<evidence type="ECO:0000256" key="1">
    <source>
        <dbReference type="SAM" id="MobiDB-lite"/>
    </source>
</evidence>
<protein>
    <submittedName>
        <fullName evidence="3">Uncharacterized protein</fullName>
    </submittedName>
</protein>